<evidence type="ECO:0000256" key="9">
    <source>
        <dbReference type="ARBA" id="ARBA00022989"/>
    </source>
</evidence>
<evidence type="ECO:0000256" key="2">
    <source>
        <dbReference type="ARBA" id="ARBA00008622"/>
    </source>
</evidence>
<evidence type="ECO:0000259" key="13">
    <source>
        <dbReference type="Pfam" id="PF01292"/>
    </source>
</evidence>
<dbReference type="PRINTS" id="PR00161">
    <property type="entry name" value="NIHGNASECYTB"/>
</dbReference>
<evidence type="ECO:0000256" key="7">
    <source>
        <dbReference type="ARBA" id="ARBA00022723"/>
    </source>
</evidence>
<dbReference type="GO" id="GO:0020037">
    <property type="term" value="F:heme binding"/>
    <property type="evidence" value="ECO:0007669"/>
    <property type="project" value="TreeGrafter"/>
</dbReference>
<keyword evidence="5" id="KW-0349">Heme</keyword>
<feature type="transmembrane region" description="Helical" evidence="12">
    <location>
        <begin position="188"/>
        <end position="207"/>
    </location>
</feature>
<feature type="transmembrane region" description="Helical" evidence="12">
    <location>
        <begin position="145"/>
        <end position="167"/>
    </location>
</feature>
<keyword evidence="7" id="KW-0479">Metal-binding</keyword>
<evidence type="ECO:0000256" key="4">
    <source>
        <dbReference type="ARBA" id="ARBA00022475"/>
    </source>
</evidence>
<dbReference type="Proteomes" id="UP000248553">
    <property type="component" value="Unassembled WGS sequence"/>
</dbReference>
<keyword evidence="3" id="KW-0813">Transport</keyword>
<evidence type="ECO:0000256" key="5">
    <source>
        <dbReference type="ARBA" id="ARBA00022617"/>
    </source>
</evidence>
<proteinExistence type="inferred from homology"/>
<evidence type="ECO:0000256" key="1">
    <source>
        <dbReference type="ARBA" id="ARBA00004651"/>
    </source>
</evidence>
<accession>A0A328BDG8</accession>
<keyword evidence="9 12" id="KW-1133">Transmembrane helix</keyword>
<name>A0A328BDG8_9BACT</name>
<dbReference type="InterPro" id="IPR051542">
    <property type="entry name" value="Hydrogenase_cytochrome"/>
</dbReference>
<comment type="subcellular location">
    <subcellularLocation>
        <location evidence="1">Cell membrane</location>
        <topology evidence="1">Multi-pass membrane protein</topology>
    </subcellularLocation>
</comment>
<reference evidence="15" key="1">
    <citation type="submission" date="2018-05" db="EMBL/GenBank/DDBJ databases">
        <authorList>
            <person name="Nie L."/>
        </authorList>
    </citation>
    <scope>NUCLEOTIDE SEQUENCE [LARGE SCALE GENOMIC DNA]</scope>
    <source>
        <strain evidence="15">NL</strain>
    </source>
</reference>
<evidence type="ECO:0000256" key="6">
    <source>
        <dbReference type="ARBA" id="ARBA00022692"/>
    </source>
</evidence>
<keyword evidence="8" id="KW-0249">Electron transport</keyword>
<dbReference type="PANTHER" id="PTHR30485">
    <property type="entry name" value="NI/FE-HYDROGENASE 1 B-TYPE CYTOCHROME SUBUNIT"/>
    <property type="match status" value="1"/>
</dbReference>
<feature type="transmembrane region" description="Helical" evidence="12">
    <location>
        <begin position="85"/>
        <end position="105"/>
    </location>
</feature>
<dbReference type="SUPFAM" id="SSF81342">
    <property type="entry name" value="Transmembrane di-heme cytochromes"/>
    <property type="match status" value="1"/>
</dbReference>
<dbReference type="OrthoDB" id="5615941at2"/>
<dbReference type="Gene3D" id="1.20.950.20">
    <property type="entry name" value="Transmembrane di-heme cytochromes, Chain C"/>
    <property type="match status" value="1"/>
</dbReference>
<sequence>MAYPEATPTTAAAAPATTKYSGALRLWHWGNAAVIAGLLSTILFLRVIINMRGLRPKIQEVASQGGTPLGEEQLRGIGRLVSHRIWDWHIYLGVTLAVLLGWRLVAELAAPVRQRFAHRLRRSKEHQQAAPAESFRLRHSVLVKYSYLVFYLLLTVMVATGLLLVYADDVAALHRIEHTVKEIHNVNMYLLLAFIVLHLGGVVWAELNKDRNITSDMIHGGEIRK</sequence>
<evidence type="ECO:0000256" key="10">
    <source>
        <dbReference type="ARBA" id="ARBA00023004"/>
    </source>
</evidence>
<evidence type="ECO:0000256" key="11">
    <source>
        <dbReference type="ARBA" id="ARBA00023136"/>
    </source>
</evidence>
<comment type="similarity">
    <text evidence="2">Belongs to the HupC/HyaC/HydC family.</text>
</comment>
<evidence type="ECO:0000313" key="14">
    <source>
        <dbReference type="EMBL" id="RAK63864.1"/>
    </source>
</evidence>
<dbReference type="GO" id="GO:0005886">
    <property type="term" value="C:plasma membrane"/>
    <property type="evidence" value="ECO:0007669"/>
    <property type="project" value="UniProtKB-SubCell"/>
</dbReference>
<dbReference type="AlphaFoldDB" id="A0A328BDG8"/>
<dbReference type="InterPro" id="IPR011577">
    <property type="entry name" value="Cyt_b561_bac/Ni-Hgenase"/>
</dbReference>
<dbReference type="InterPro" id="IPR016174">
    <property type="entry name" value="Di-haem_cyt_TM"/>
</dbReference>
<evidence type="ECO:0000256" key="8">
    <source>
        <dbReference type="ARBA" id="ARBA00022982"/>
    </source>
</evidence>
<feature type="transmembrane region" description="Helical" evidence="12">
    <location>
        <begin position="26"/>
        <end position="49"/>
    </location>
</feature>
<dbReference type="GO" id="GO:0005506">
    <property type="term" value="F:iron ion binding"/>
    <property type="evidence" value="ECO:0007669"/>
    <property type="project" value="InterPro"/>
</dbReference>
<comment type="caution">
    <text evidence="14">The sequence shown here is derived from an EMBL/GenBank/DDBJ whole genome shotgun (WGS) entry which is preliminary data.</text>
</comment>
<dbReference type="PANTHER" id="PTHR30485:SF0">
    <property type="entry name" value="NI_FE-HYDROGENASE 1 B-TYPE CYTOCHROME SUBUNIT-RELATED"/>
    <property type="match status" value="1"/>
</dbReference>
<evidence type="ECO:0000313" key="15">
    <source>
        <dbReference type="Proteomes" id="UP000248553"/>
    </source>
</evidence>
<keyword evidence="15" id="KW-1185">Reference proteome</keyword>
<keyword evidence="10" id="KW-0408">Iron</keyword>
<dbReference type="Pfam" id="PF01292">
    <property type="entry name" value="Ni_hydr_CYTB"/>
    <property type="match status" value="1"/>
</dbReference>
<dbReference type="InterPro" id="IPR000516">
    <property type="entry name" value="Ni-dep_Hydgase_cyt-B"/>
</dbReference>
<evidence type="ECO:0000256" key="3">
    <source>
        <dbReference type="ARBA" id="ARBA00022448"/>
    </source>
</evidence>
<evidence type="ECO:0000256" key="12">
    <source>
        <dbReference type="SAM" id="Phobius"/>
    </source>
</evidence>
<dbReference type="RefSeq" id="WP_111479982.1">
    <property type="nucleotide sequence ID" value="NZ_QHKM01000008.1"/>
</dbReference>
<dbReference type="GO" id="GO:0022904">
    <property type="term" value="P:respiratory electron transport chain"/>
    <property type="evidence" value="ECO:0007669"/>
    <property type="project" value="InterPro"/>
</dbReference>
<keyword evidence="11 12" id="KW-0472">Membrane</keyword>
<gene>
    <name evidence="14" type="ORF">DLM85_20155</name>
</gene>
<keyword evidence="4" id="KW-1003">Cell membrane</keyword>
<dbReference type="EMBL" id="QHKM01000008">
    <property type="protein sequence ID" value="RAK63864.1"/>
    <property type="molecule type" value="Genomic_DNA"/>
</dbReference>
<dbReference type="GO" id="GO:0009055">
    <property type="term" value="F:electron transfer activity"/>
    <property type="evidence" value="ECO:0007669"/>
    <property type="project" value="InterPro"/>
</dbReference>
<feature type="domain" description="Cytochrome b561 bacterial/Ni-hydrogenase" evidence="13">
    <location>
        <begin position="20"/>
        <end position="220"/>
    </location>
</feature>
<protein>
    <recommendedName>
        <fullName evidence="13">Cytochrome b561 bacterial/Ni-hydrogenase domain-containing protein</fullName>
    </recommendedName>
</protein>
<keyword evidence="6 12" id="KW-0812">Transmembrane</keyword>
<organism evidence="14 15">
    <name type="scientific">Hymenobacter edaphi</name>
    <dbReference type="NCBI Taxonomy" id="2211146"/>
    <lineage>
        <taxon>Bacteria</taxon>
        <taxon>Pseudomonadati</taxon>
        <taxon>Bacteroidota</taxon>
        <taxon>Cytophagia</taxon>
        <taxon>Cytophagales</taxon>
        <taxon>Hymenobacteraceae</taxon>
        <taxon>Hymenobacter</taxon>
    </lineage>
</organism>